<gene>
    <name evidence="1" type="ORF">Tci_062177</name>
</gene>
<evidence type="ECO:0008006" key="2">
    <source>
        <dbReference type="Google" id="ProtNLM"/>
    </source>
</evidence>
<accession>A0A6L2NXY5</accession>
<dbReference type="EMBL" id="BKCJ010010132">
    <property type="protein sequence ID" value="GEU90199.1"/>
    <property type="molecule type" value="Genomic_DNA"/>
</dbReference>
<proteinExistence type="predicted"/>
<dbReference type="AlphaFoldDB" id="A0A6L2NXY5"/>
<protein>
    <recommendedName>
        <fullName evidence="2">Reverse transcriptase domain-containing protein</fullName>
    </recommendedName>
</protein>
<evidence type="ECO:0000313" key="1">
    <source>
        <dbReference type="EMBL" id="GEU90199.1"/>
    </source>
</evidence>
<comment type="caution">
    <text evidence="1">The sequence shown here is derived from an EMBL/GenBank/DDBJ whole genome shotgun (WGS) entry which is preliminary data.</text>
</comment>
<organism evidence="1">
    <name type="scientific">Tanacetum cinerariifolium</name>
    <name type="common">Dalmatian daisy</name>
    <name type="synonym">Chrysanthemum cinerariifolium</name>
    <dbReference type="NCBI Taxonomy" id="118510"/>
    <lineage>
        <taxon>Eukaryota</taxon>
        <taxon>Viridiplantae</taxon>
        <taxon>Streptophyta</taxon>
        <taxon>Embryophyta</taxon>
        <taxon>Tracheophyta</taxon>
        <taxon>Spermatophyta</taxon>
        <taxon>Magnoliopsida</taxon>
        <taxon>eudicotyledons</taxon>
        <taxon>Gunneridae</taxon>
        <taxon>Pentapetalae</taxon>
        <taxon>asterids</taxon>
        <taxon>campanulids</taxon>
        <taxon>Asterales</taxon>
        <taxon>Asteraceae</taxon>
        <taxon>Asteroideae</taxon>
        <taxon>Anthemideae</taxon>
        <taxon>Anthemidinae</taxon>
        <taxon>Tanacetum</taxon>
    </lineage>
</organism>
<name>A0A6L2NXY5_TANCI</name>
<sequence>MARALVDVYGKELILRDDDEQLIFHADSPSKNSHMHGNESINMLNFIEITCEDHILEVLKFKKSNHPLSGNTTPLFDCSPSLTPFETSDSLLKEFVDKLALLDPFLPGKEENNFDFVADLREIEYLLNQDSSTESNIETIDPILEKFTIEHVLDYLPLPGDNDDDDDYLFDLNSDNDEWKKLLYVDGYKDIDSDKDKNKDCKIKSLVVEAYIVESNALLP</sequence>
<reference evidence="1" key="1">
    <citation type="journal article" date="2019" name="Sci. Rep.">
        <title>Draft genome of Tanacetum cinerariifolium, the natural source of mosquito coil.</title>
        <authorList>
            <person name="Yamashiro T."/>
            <person name="Shiraishi A."/>
            <person name="Satake H."/>
            <person name="Nakayama K."/>
        </authorList>
    </citation>
    <scope>NUCLEOTIDE SEQUENCE</scope>
</reference>